<dbReference type="HOGENOM" id="CLU_097058_1_0_7"/>
<dbReference type="PANTHER" id="PTHR43484:SF1">
    <property type="entry name" value="FLAGELLAR MOTOR SWITCH PROTEIN FLIN"/>
    <property type="match status" value="1"/>
</dbReference>
<keyword evidence="10" id="KW-0282">Flagellum</keyword>
<keyword evidence="10" id="KW-0969">Cilium</keyword>
<keyword evidence="4" id="KW-1003">Cell membrane</keyword>
<dbReference type="GO" id="GO:0009425">
    <property type="term" value="C:bacterial-type flagellum basal body"/>
    <property type="evidence" value="ECO:0007669"/>
    <property type="project" value="InterPro"/>
</dbReference>
<reference evidence="10" key="1">
    <citation type="submission" date="2011-11" db="EMBL/GenBank/DDBJ databases">
        <title>Improved High-Quality Draft sequence of Desulfovibrio sp. U5L.</title>
        <authorList>
            <consortium name="US DOE Joint Genome Institute"/>
            <person name="Lucas S."/>
            <person name="Han J."/>
            <person name="Lapidus A."/>
            <person name="Cheng J.-F."/>
            <person name="Goodwin L."/>
            <person name="Pitluck S."/>
            <person name="Peters L."/>
            <person name="Ovchinnikova G."/>
            <person name="Held B."/>
            <person name="Detter J.C."/>
            <person name="Han C."/>
            <person name="Tapia R."/>
            <person name="Land M."/>
            <person name="Hauser L."/>
            <person name="Kyrpides N."/>
            <person name="Ivanova N."/>
            <person name="Pagani I."/>
            <person name="Gabster J."/>
            <person name="Walker C."/>
            <person name="Stolyar S."/>
            <person name="Stahl D."/>
            <person name="Arkin A."/>
            <person name="Dehal P."/>
            <person name="Hazen T."/>
            <person name="Woyke T."/>
        </authorList>
    </citation>
    <scope>NUCLEOTIDE SEQUENCE [LARGE SCALE GENOMIC DNA]</scope>
    <source>
        <strain evidence="10">U5L</strain>
    </source>
</reference>
<proteinExistence type="inferred from homology"/>
<dbReference type="InterPro" id="IPR001543">
    <property type="entry name" value="FliN-like_C"/>
</dbReference>
<feature type="compositionally biased region" description="Low complexity" evidence="8">
    <location>
        <begin position="58"/>
        <end position="68"/>
    </location>
</feature>
<feature type="compositionally biased region" description="Basic and acidic residues" evidence="8">
    <location>
        <begin position="74"/>
        <end position="84"/>
    </location>
</feature>
<keyword evidence="5" id="KW-0145">Chemotaxis</keyword>
<dbReference type="NCBIfam" id="TIGR02480">
    <property type="entry name" value="fliN"/>
    <property type="match status" value="1"/>
</dbReference>
<evidence type="ECO:0000256" key="2">
    <source>
        <dbReference type="ARBA" id="ARBA00009226"/>
    </source>
</evidence>
<evidence type="ECO:0000256" key="4">
    <source>
        <dbReference type="ARBA" id="ARBA00022475"/>
    </source>
</evidence>
<feature type="compositionally biased region" description="Polar residues" evidence="8">
    <location>
        <begin position="85"/>
        <end position="99"/>
    </location>
</feature>
<gene>
    <name evidence="10" type="ORF">DesU5LDRAFT_0463</name>
</gene>
<feature type="domain" description="Flagellar motor switch protein FliN-like C-terminal" evidence="9">
    <location>
        <begin position="116"/>
        <end position="185"/>
    </location>
</feature>
<keyword evidence="6" id="KW-0283">Flagellar rotation</keyword>
<dbReference type="Gene3D" id="2.30.330.10">
    <property type="entry name" value="SpoA-like"/>
    <property type="match status" value="1"/>
</dbReference>
<sequence length="195" mass="20802">MAPDDIDQDKLAAEWAAALDDQDDDKPASQSDIDALFDQPSGGGKGGGKGGGGGGGDDALAAEWAAALADEEEQSIKRERDQDALSRQSASAQFKNLTQEAKAPRPENVRRDLDFILDIPLDVSAELGRTKLLINELLQLGQGSVIELNKLAGEPLEIYVNGKLVARGEAVVINEKFGVRLTDIISPIERVKQLA</sequence>
<dbReference type="GO" id="GO:0006935">
    <property type="term" value="P:chemotaxis"/>
    <property type="evidence" value="ECO:0007669"/>
    <property type="project" value="UniProtKB-KW"/>
</dbReference>
<feature type="compositionally biased region" description="Gly residues" evidence="8">
    <location>
        <begin position="41"/>
        <end position="57"/>
    </location>
</feature>
<accession>I2PXB3</accession>
<keyword evidence="10" id="KW-0966">Cell projection</keyword>
<comment type="similarity">
    <text evidence="2">Belongs to the FliN/MopA/SpaO family.</text>
</comment>
<dbReference type="SUPFAM" id="SSF101801">
    <property type="entry name" value="Surface presentation of antigens (SPOA)"/>
    <property type="match status" value="1"/>
</dbReference>
<dbReference type="AlphaFoldDB" id="I2PXB3"/>
<dbReference type="OrthoDB" id="9773459at2"/>
<dbReference type="EMBL" id="JH600068">
    <property type="protein sequence ID" value="EIG52169.1"/>
    <property type="molecule type" value="Genomic_DNA"/>
</dbReference>
<dbReference type="InterPro" id="IPR036429">
    <property type="entry name" value="SpoA-like_sf"/>
</dbReference>
<evidence type="ECO:0000256" key="5">
    <source>
        <dbReference type="ARBA" id="ARBA00022500"/>
    </source>
</evidence>
<dbReference type="PRINTS" id="PR00956">
    <property type="entry name" value="FLGMOTORFLIN"/>
</dbReference>
<dbReference type="GO" id="GO:0003774">
    <property type="term" value="F:cytoskeletal motor activity"/>
    <property type="evidence" value="ECO:0007669"/>
    <property type="project" value="InterPro"/>
</dbReference>
<comment type="subcellular location">
    <subcellularLocation>
        <location evidence="1">Cell membrane</location>
        <topology evidence="1">Peripheral membrane protein</topology>
        <orientation evidence="1">Cytoplasmic side</orientation>
    </subcellularLocation>
</comment>
<protein>
    <recommendedName>
        <fullName evidence="3">Flagellar motor switch protein FliN</fullName>
    </recommendedName>
</protein>
<evidence type="ECO:0000256" key="7">
    <source>
        <dbReference type="ARBA" id="ARBA00023136"/>
    </source>
</evidence>
<dbReference type="PANTHER" id="PTHR43484">
    <property type="match status" value="1"/>
</dbReference>
<evidence type="ECO:0000259" key="9">
    <source>
        <dbReference type="Pfam" id="PF01052"/>
    </source>
</evidence>
<dbReference type="GO" id="GO:0005886">
    <property type="term" value="C:plasma membrane"/>
    <property type="evidence" value="ECO:0007669"/>
    <property type="project" value="UniProtKB-SubCell"/>
</dbReference>
<dbReference type="GO" id="GO:0071973">
    <property type="term" value="P:bacterial-type flagellum-dependent cell motility"/>
    <property type="evidence" value="ECO:0007669"/>
    <property type="project" value="InterPro"/>
</dbReference>
<evidence type="ECO:0000256" key="1">
    <source>
        <dbReference type="ARBA" id="ARBA00004413"/>
    </source>
</evidence>
<dbReference type="STRING" id="596152.DesU5LDRAFT_0463"/>
<evidence type="ECO:0000256" key="6">
    <source>
        <dbReference type="ARBA" id="ARBA00022779"/>
    </source>
</evidence>
<evidence type="ECO:0000256" key="8">
    <source>
        <dbReference type="SAM" id="MobiDB-lite"/>
    </source>
</evidence>
<feature type="region of interest" description="Disordered" evidence="8">
    <location>
        <begin position="1"/>
        <end position="104"/>
    </location>
</feature>
<organism evidence="10">
    <name type="scientific">Desulfovibrio sp. U5L</name>
    <dbReference type="NCBI Taxonomy" id="596152"/>
    <lineage>
        <taxon>Bacteria</taxon>
        <taxon>Pseudomonadati</taxon>
        <taxon>Thermodesulfobacteriota</taxon>
        <taxon>Desulfovibrionia</taxon>
        <taxon>Desulfovibrionales</taxon>
        <taxon>Desulfovibrionaceae</taxon>
        <taxon>Desulfovibrio</taxon>
    </lineage>
</organism>
<dbReference type="InterPro" id="IPR001172">
    <property type="entry name" value="FliN_T3SS_HrcQb"/>
</dbReference>
<dbReference type="Pfam" id="PF01052">
    <property type="entry name" value="FliMN_C"/>
    <property type="match status" value="1"/>
</dbReference>
<keyword evidence="7" id="KW-0472">Membrane</keyword>
<dbReference type="InterPro" id="IPR012826">
    <property type="entry name" value="FliN"/>
</dbReference>
<evidence type="ECO:0000313" key="10">
    <source>
        <dbReference type="EMBL" id="EIG52169.1"/>
    </source>
</evidence>
<dbReference type="InterPro" id="IPR051469">
    <property type="entry name" value="FliN/MopA/SpaO"/>
</dbReference>
<evidence type="ECO:0000256" key="3">
    <source>
        <dbReference type="ARBA" id="ARBA00021897"/>
    </source>
</evidence>
<name>I2PXB3_9BACT</name>
<dbReference type="eggNOG" id="COG1886">
    <property type="taxonomic scope" value="Bacteria"/>
</dbReference>